<sequence>MSSATGIGWKPKFAETDIPTLHNFIRDHPLGILITHLPNVDGSPELQATHIPFYLSVPEQPTSSSSSSSNGALQLALLILHHPSFYTTTKPLTGKVVPTWFFTAAQTYGVLTLHHDPLSPTTSTFLTQQTAELTAHGEQHLLGSDAATAWKTTDAPAPFTAQLSRAIVGIEIRVQRLEGKVKMGQEVAAGDQLGCVRGLRAMGMEVGERLAREIEACARAPFSCCRV</sequence>
<dbReference type="Gene3D" id="2.30.110.10">
    <property type="entry name" value="Electron Transport, Fmn-binding Protein, Chain A"/>
    <property type="match status" value="1"/>
</dbReference>
<protein>
    <submittedName>
        <fullName evidence="1">Putative FMN-binding domain-containing protein</fullName>
    </submittedName>
</protein>
<dbReference type="InterPro" id="IPR012349">
    <property type="entry name" value="Split_barrel_FMN-bd"/>
</dbReference>
<gene>
    <name evidence="1" type="ORF">BDV95DRAFT_629417</name>
</gene>
<accession>A0A7C8I7G8</accession>
<keyword evidence="2" id="KW-1185">Reference proteome</keyword>
<dbReference type="SUPFAM" id="SSF50475">
    <property type="entry name" value="FMN-binding split barrel"/>
    <property type="match status" value="1"/>
</dbReference>
<proteinExistence type="predicted"/>
<dbReference type="OrthoDB" id="2101473at2759"/>
<dbReference type="AlphaFoldDB" id="A0A7C8I7G8"/>
<dbReference type="PANTHER" id="PTHR35802">
    <property type="entry name" value="PROTEASE SYNTHASE AND SPORULATION PROTEIN PAI 2"/>
    <property type="match status" value="1"/>
</dbReference>
<comment type="caution">
    <text evidence="1">The sequence shown here is derived from an EMBL/GenBank/DDBJ whole genome shotgun (WGS) entry which is preliminary data.</text>
</comment>
<dbReference type="Proteomes" id="UP000481861">
    <property type="component" value="Unassembled WGS sequence"/>
</dbReference>
<name>A0A7C8I7G8_9PLEO</name>
<organism evidence="1 2">
    <name type="scientific">Massariosphaeria phaeospora</name>
    <dbReference type="NCBI Taxonomy" id="100035"/>
    <lineage>
        <taxon>Eukaryota</taxon>
        <taxon>Fungi</taxon>
        <taxon>Dikarya</taxon>
        <taxon>Ascomycota</taxon>
        <taxon>Pezizomycotina</taxon>
        <taxon>Dothideomycetes</taxon>
        <taxon>Pleosporomycetidae</taxon>
        <taxon>Pleosporales</taxon>
        <taxon>Pleosporales incertae sedis</taxon>
        <taxon>Massariosphaeria</taxon>
    </lineage>
</organism>
<dbReference type="EMBL" id="JAADJZ010000014">
    <property type="protein sequence ID" value="KAF2870152.1"/>
    <property type="molecule type" value="Genomic_DNA"/>
</dbReference>
<dbReference type="PANTHER" id="PTHR35802:SF1">
    <property type="entry name" value="PROTEASE SYNTHASE AND SPORULATION PROTEIN PAI 2"/>
    <property type="match status" value="1"/>
</dbReference>
<dbReference type="Pfam" id="PF04299">
    <property type="entry name" value="FMN_bind_2"/>
    <property type="match status" value="2"/>
</dbReference>
<reference evidence="1 2" key="1">
    <citation type="submission" date="2020-01" db="EMBL/GenBank/DDBJ databases">
        <authorList>
            <consortium name="DOE Joint Genome Institute"/>
            <person name="Haridas S."/>
            <person name="Albert R."/>
            <person name="Binder M."/>
            <person name="Bloem J."/>
            <person name="Labutti K."/>
            <person name="Salamov A."/>
            <person name="Andreopoulos B."/>
            <person name="Baker S.E."/>
            <person name="Barry K."/>
            <person name="Bills G."/>
            <person name="Bluhm B.H."/>
            <person name="Cannon C."/>
            <person name="Castanera R."/>
            <person name="Culley D.E."/>
            <person name="Daum C."/>
            <person name="Ezra D."/>
            <person name="Gonzalez J.B."/>
            <person name="Henrissat B."/>
            <person name="Kuo A."/>
            <person name="Liang C."/>
            <person name="Lipzen A."/>
            <person name="Lutzoni F."/>
            <person name="Magnuson J."/>
            <person name="Mondo S."/>
            <person name="Nolan M."/>
            <person name="Ohm R."/>
            <person name="Pangilinan J."/>
            <person name="Park H.-J.H."/>
            <person name="Ramirez L."/>
            <person name="Alfaro M."/>
            <person name="Sun H."/>
            <person name="Tritt A."/>
            <person name="Yoshinaga Y."/>
            <person name="Zwiers L.-H.L."/>
            <person name="Turgeon B.G."/>
            <person name="Goodwin S.B."/>
            <person name="Spatafora J.W."/>
            <person name="Crous P.W."/>
            <person name="Grigoriev I.V."/>
        </authorList>
    </citation>
    <scope>NUCLEOTIDE SEQUENCE [LARGE SCALE GENOMIC DNA]</scope>
    <source>
        <strain evidence="1 2">CBS 611.86</strain>
    </source>
</reference>
<evidence type="ECO:0000313" key="2">
    <source>
        <dbReference type="Proteomes" id="UP000481861"/>
    </source>
</evidence>
<evidence type="ECO:0000313" key="1">
    <source>
        <dbReference type="EMBL" id="KAF2870152.1"/>
    </source>
</evidence>
<dbReference type="InterPro" id="IPR007396">
    <property type="entry name" value="TR_PAI2-type"/>
</dbReference>